<accession>A0A538TXS7</accession>
<proteinExistence type="predicted"/>
<sequence>MYLLPDRYYGIEPETWLLDEGIAKHLGRGLMSTSRPVFSNNANFTLTQFNRTFDFLLAQSVSPTLRWRKSNGALRKLER</sequence>
<reference evidence="1 2" key="1">
    <citation type="journal article" date="2019" name="Nat. Microbiol.">
        <title>Mediterranean grassland soil C-N compound turnover is dependent on rainfall and depth, and is mediated by genomically divergent microorganisms.</title>
        <authorList>
            <person name="Diamond S."/>
            <person name="Andeer P.F."/>
            <person name="Li Z."/>
            <person name="Crits-Christoph A."/>
            <person name="Burstein D."/>
            <person name="Anantharaman K."/>
            <person name="Lane K.R."/>
            <person name="Thomas B.C."/>
            <person name="Pan C."/>
            <person name="Northen T.R."/>
            <person name="Banfield J.F."/>
        </authorList>
    </citation>
    <scope>NUCLEOTIDE SEQUENCE [LARGE SCALE GENOMIC DNA]</scope>
    <source>
        <strain evidence="1">WS_8</strain>
    </source>
</reference>
<evidence type="ECO:0000313" key="2">
    <source>
        <dbReference type="Proteomes" id="UP000316609"/>
    </source>
</evidence>
<name>A0A538TXS7_UNCEI</name>
<dbReference type="EMBL" id="VBOY01000009">
    <property type="protein sequence ID" value="TMQ68442.1"/>
    <property type="molecule type" value="Genomic_DNA"/>
</dbReference>
<evidence type="ECO:0000313" key="1">
    <source>
        <dbReference type="EMBL" id="TMQ68442.1"/>
    </source>
</evidence>
<comment type="caution">
    <text evidence="1">The sequence shown here is derived from an EMBL/GenBank/DDBJ whole genome shotgun (WGS) entry which is preliminary data.</text>
</comment>
<dbReference type="AlphaFoldDB" id="A0A538TXS7"/>
<dbReference type="Proteomes" id="UP000316609">
    <property type="component" value="Unassembled WGS sequence"/>
</dbReference>
<protein>
    <submittedName>
        <fullName evidence="1">Uncharacterized protein</fullName>
    </submittedName>
</protein>
<gene>
    <name evidence="1" type="ORF">E6K78_01150</name>
</gene>
<organism evidence="1 2">
    <name type="scientific">Eiseniibacteriota bacterium</name>
    <dbReference type="NCBI Taxonomy" id="2212470"/>
    <lineage>
        <taxon>Bacteria</taxon>
        <taxon>Candidatus Eiseniibacteriota</taxon>
    </lineage>
</organism>